<dbReference type="KEGG" id="spar:SPRG_22320"/>
<accession>A0A067C513</accession>
<reference evidence="2 3" key="1">
    <citation type="journal article" date="2013" name="PLoS Genet.">
        <title>Distinctive expansion of potential virulence genes in the genome of the oomycete fish pathogen Saprolegnia parasitica.</title>
        <authorList>
            <person name="Jiang R.H."/>
            <person name="de Bruijn I."/>
            <person name="Haas B.J."/>
            <person name="Belmonte R."/>
            <person name="Lobach L."/>
            <person name="Christie J."/>
            <person name="van den Ackerveken G."/>
            <person name="Bottin A."/>
            <person name="Bulone V."/>
            <person name="Diaz-Moreno S.M."/>
            <person name="Dumas B."/>
            <person name="Fan L."/>
            <person name="Gaulin E."/>
            <person name="Govers F."/>
            <person name="Grenville-Briggs L.J."/>
            <person name="Horner N.R."/>
            <person name="Levin J.Z."/>
            <person name="Mammella M."/>
            <person name="Meijer H.J."/>
            <person name="Morris P."/>
            <person name="Nusbaum C."/>
            <person name="Oome S."/>
            <person name="Phillips A.J."/>
            <person name="van Rooyen D."/>
            <person name="Rzeszutek E."/>
            <person name="Saraiva M."/>
            <person name="Secombes C.J."/>
            <person name="Seidl M.F."/>
            <person name="Snel B."/>
            <person name="Stassen J.H."/>
            <person name="Sykes S."/>
            <person name="Tripathy S."/>
            <person name="van den Berg H."/>
            <person name="Vega-Arreguin J.C."/>
            <person name="Wawra S."/>
            <person name="Young S.K."/>
            <person name="Zeng Q."/>
            <person name="Dieguez-Uribeondo J."/>
            <person name="Russ C."/>
            <person name="Tyler B.M."/>
            <person name="van West P."/>
        </authorList>
    </citation>
    <scope>NUCLEOTIDE SEQUENCE [LARGE SCALE GENOMIC DNA]</scope>
    <source>
        <strain evidence="2 3">CBS 223.65</strain>
    </source>
</reference>
<feature type="region of interest" description="Disordered" evidence="1">
    <location>
        <begin position="828"/>
        <end position="852"/>
    </location>
</feature>
<dbReference type="OMA" id="ESKCEHE"/>
<evidence type="ECO:0000313" key="2">
    <source>
        <dbReference type="EMBL" id="KDO21907.1"/>
    </source>
</evidence>
<evidence type="ECO:0000313" key="3">
    <source>
        <dbReference type="Proteomes" id="UP000030745"/>
    </source>
</evidence>
<evidence type="ECO:0000256" key="1">
    <source>
        <dbReference type="SAM" id="MobiDB-lite"/>
    </source>
</evidence>
<dbReference type="AlphaFoldDB" id="A0A067C513"/>
<dbReference type="RefSeq" id="XP_012207392.1">
    <property type="nucleotide sequence ID" value="XM_012352002.1"/>
</dbReference>
<sequence>MYQDAANLIDDATANVRTRRLQASIAPPLRIDGIDGAITWPLAPAHAAAFAALDIPNGTLLPTSFAFVQPTAWRKIVQNELHREAASAITDADLVLSHLVIDAVGTGAALVPTNMPVDAFGYMVLHLPSAYDGGEMTFSYRYSIETWTPDKADVEIAATFRDLVPTSAPITRGVRMALVFRLVMIHNDDDIPAPCNQTEAVAAFQRVAELPLHTHQLISCNPDEDASIDHIWTFETLDPYEAGLVDALMTTELYDVAIVTFAKESDKDMIYEKALRRSSDDDEYEPKTTYRVATCSPHPSSRIPSTVLHALVGSRVDAFVSCDRPITTVAACIHACLERYGWDPLAPAMLGLISRWYRPLRPHAPCWHSIGVDCMPRLLASLAGITKDAVCLPLNQPLVCELIKRCYHHALDQHRFLPESKCEHEVLRRFATHVILLDWYLDEGAPNAAGGNYLSTFLPPSMILAVDTYVYDHLPGTSTLLSIRAQSMASRLLLYVPEALVFAMKSQPTISIDLYLGVIERALETFNGDSMRIEMLGATIFSSILNLLDRAGRCDGARFKAVWTLFYPASVAGTRQLLHQRTLQDEVRACIASLVLAIAPTLSTMKVWRRSGYNDCYTSWEQLGLMAVEVLVIVDPTRMPTLLQKWLEAMDRETPLGEEKSSFNRVVQAQELYFPLAQLLANTVPQHVDEIHGKIVQRCLDVFGAARRRIPLLPIISDYILDDSSLDATHCYLCKILADFLNDGTRFSLRSLHVPALCDAAQGSIEINRHRLKLRRKARTSYYDVIKVPLKGGPGVGQLYELGVTQRQDTEDRARVVVLDTIVADDQRRPATNGDTPHQHCVKRQRRSFSYR</sequence>
<organism evidence="2 3">
    <name type="scientific">Saprolegnia parasitica (strain CBS 223.65)</name>
    <dbReference type="NCBI Taxonomy" id="695850"/>
    <lineage>
        <taxon>Eukaryota</taxon>
        <taxon>Sar</taxon>
        <taxon>Stramenopiles</taxon>
        <taxon>Oomycota</taxon>
        <taxon>Saprolegniomycetes</taxon>
        <taxon>Saprolegniales</taxon>
        <taxon>Saprolegniaceae</taxon>
        <taxon>Saprolegnia</taxon>
    </lineage>
</organism>
<feature type="compositionally biased region" description="Basic residues" evidence="1">
    <location>
        <begin position="840"/>
        <end position="852"/>
    </location>
</feature>
<keyword evidence="3" id="KW-1185">Reference proteome</keyword>
<name>A0A067C513_SAPPC</name>
<dbReference type="VEuPathDB" id="FungiDB:SPRG_22320"/>
<dbReference type="EMBL" id="KK583278">
    <property type="protein sequence ID" value="KDO21907.1"/>
    <property type="molecule type" value="Genomic_DNA"/>
</dbReference>
<protein>
    <submittedName>
        <fullName evidence="2">Uncharacterized protein</fullName>
    </submittedName>
</protein>
<dbReference type="Proteomes" id="UP000030745">
    <property type="component" value="Unassembled WGS sequence"/>
</dbReference>
<gene>
    <name evidence="2" type="ORF">SPRG_22320</name>
</gene>
<proteinExistence type="predicted"/>
<dbReference type="GeneID" id="24142703"/>
<dbReference type="OrthoDB" id="10401201at2759"/>